<dbReference type="OrthoDB" id="9786919at2"/>
<dbReference type="AlphaFoldDB" id="D0WH59"/>
<comment type="catalytic activity">
    <reaction evidence="1">
        <text>ATP + protein L-histidine = ADP + protein N-phospho-L-histidine.</text>
        <dbReference type="EC" id="2.7.13.3"/>
    </reaction>
</comment>
<organism evidence="13 14">
    <name type="scientific">Slackia exigua (strain ATCC 700122 / DSM 15923 / CIP 105133 / JCM 11022 / KCTC 5966 / S-7)</name>
    <dbReference type="NCBI Taxonomy" id="649764"/>
    <lineage>
        <taxon>Bacteria</taxon>
        <taxon>Bacillati</taxon>
        <taxon>Actinomycetota</taxon>
        <taxon>Coriobacteriia</taxon>
        <taxon>Eggerthellales</taxon>
        <taxon>Eggerthellaceae</taxon>
        <taxon>Slackia</taxon>
    </lineage>
</organism>
<dbReference type="InterPro" id="IPR003661">
    <property type="entry name" value="HisK_dim/P_dom"/>
</dbReference>
<dbReference type="GeneID" id="85007829"/>
<keyword evidence="14" id="KW-1185">Reference proteome</keyword>
<dbReference type="Pfam" id="PF00512">
    <property type="entry name" value="HisKA"/>
    <property type="match status" value="1"/>
</dbReference>
<dbReference type="InterPro" id="IPR003594">
    <property type="entry name" value="HATPase_dom"/>
</dbReference>
<keyword evidence="5" id="KW-0808">Transferase</keyword>
<gene>
    <name evidence="13" type="ORF">HMPREF0762_01327</name>
</gene>
<dbReference type="SMART" id="SM00387">
    <property type="entry name" value="HATPase_c"/>
    <property type="match status" value="1"/>
</dbReference>
<dbReference type="PROSITE" id="PS51257">
    <property type="entry name" value="PROKAR_LIPOPROTEIN"/>
    <property type="match status" value="1"/>
</dbReference>
<dbReference type="InterPro" id="IPR050428">
    <property type="entry name" value="TCS_sensor_his_kinase"/>
</dbReference>
<dbReference type="EMBL" id="ACUX02000007">
    <property type="protein sequence ID" value="EEZ61246.1"/>
    <property type="molecule type" value="Genomic_DNA"/>
</dbReference>
<dbReference type="InterPro" id="IPR004358">
    <property type="entry name" value="Sig_transdc_His_kin-like_C"/>
</dbReference>
<evidence type="ECO:0000256" key="7">
    <source>
        <dbReference type="ARBA" id="ARBA00022777"/>
    </source>
</evidence>
<dbReference type="eggNOG" id="COG2205">
    <property type="taxonomic scope" value="Bacteria"/>
</dbReference>
<evidence type="ECO:0000256" key="8">
    <source>
        <dbReference type="ARBA" id="ARBA00022989"/>
    </source>
</evidence>
<dbReference type="InterPro" id="IPR036890">
    <property type="entry name" value="HATPase_C_sf"/>
</dbReference>
<proteinExistence type="predicted"/>
<evidence type="ECO:0000256" key="4">
    <source>
        <dbReference type="ARBA" id="ARBA00022553"/>
    </source>
</evidence>
<dbReference type="SUPFAM" id="SSF47384">
    <property type="entry name" value="Homodimeric domain of signal transducing histidine kinase"/>
    <property type="match status" value="1"/>
</dbReference>
<keyword evidence="4" id="KW-0597">Phosphoprotein</keyword>
<dbReference type="GO" id="GO:0005886">
    <property type="term" value="C:plasma membrane"/>
    <property type="evidence" value="ECO:0007669"/>
    <property type="project" value="UniProtKB-SubCell"/>
</dbReference>
<feature type="domain" description="Histidine kinase" evidence="12">
    <location>
        <begin position="235"/>
        <end position="451"/>
    </location>
</feature>
<keyword evidence="9" id="KW-0902">Two-component regulatory system</keyword>
<dbReference type="SMART" id="SM00388">
    <property type="entry name" value="HisKA"/>
    <property type="match status" value="1"/>
</dbReference>
<feature type="transmembrane region" description="Helical" evidence="11">
    <location>
        <begin position="14"/>
        <end position="37"/>
    </location>
</feature>
<evidence type="ECO:0000259" key="12">
    <source>
        <dbReference type="PROSITE" id="PS50109"/>
    </source>
</evidence>
<dbReference type="PANTHER" id="PTHR45436">
    <property type="entry name" value="SENSOR HISTIDINE KINASE YKOH"/>
    <property type="match status" value="1"/>
</dbReference>
<comment type="caution">
    <text evidence="13">The sequence shown here is derived from an EMBL/GenBank/DDBJ whole genome shotgun (WGS) entry which is preliminary data.</text>
</comment>
<name>D0WH59_SLAES</name>
<evidence type="ECO:0000256" key="11">
    <source>
        <dbReference type="SAM" id="Phobius"/>
    </source>
</evidence>
<dbReference type="CDD" id="cd00082">
    <property type="entry name" value="HisKA"/>
    <property type="match status" value="1"/>
</dbReference>
<dbReference type="CDD" id="cd00075">
    <property type="entry name" value="HATPase"/>
    <property type="match status" value="1"/>
</dbReference>
<dbReference type="Gene3D" id="1.10.287.130">
    <property type="match status" value="1"/>
</dbReference>
<dbReference type="Pfam" id="PF02518">
    <property type="entry name" value="HATPase_c"/>
    <property type="match status" value="1"/>
</dbReference>
<evidence type="ECO:0000256" key="9">
    <source>
        <dbReference type="ARBA" id="ARBA00023012"/>
    </source>
</evidence>
<dbReference type="STRING" id="649764.HMPREF0762_01327"/>
<keyword evidence="7 13" id="KW-0418">Kinase</keyword>
<dbReference type="InterPro" id="IPR036097">
    <property type="entry name" value="HisK_dim/P_sf"/>
</dbReference>
<evidence type="ECO:0000313" key="14">
    <source>
        <dbReference type="Proteomes" id="UP000006001"/>
    </source>
</evidence>
<dbReference type="RefSeq" id="WP_006362579.1">
    <property type="nucleotide sequence ID" value="NZ_GG700630.1"/>
</dbReference>
<dbReference type="Gene3D" id="3.30.565.10">
    <property type="entry name" value="Histidine kinase-like ATPase, C-terminal domain"/>
    <property type="match status" value="1"/>
</dbReference>
<evidence type="ECO:0000256" key="2">
    <source>
        <dbReference type="ARBA" id="ARBA00004236"/>
    </source>
</evidence>
<dbReference type="HOGENOM" id="CLU_000445_89_6_11"/>
<dbReference type="SUPFAM" id="SSF55874">
    <property type="entry name" value="ATPase domain of HSP90 chaperone/DNA topoisomerase II/histidine kinase"/>
    <property type="match status" value="1"/>
</dbReference>
<evidence type="ECO:0000256" key="1">
    <source>
        <dbReference type="ARBA" id="ARBA00000085"/>
    </source>
</evidence>
<evidence type="ECO:0000256" key="10">
    <source>
        <dbReference type="ARBA" id="ARBA00023136"/>
    </source>
</evidence>
<evidence type="ECO:0000256" key="3">
    <source>
        <dbReference type="ARBA" id="ARBA00012438"/>
    </source>
</evidence>
<evidence type="ECO:0000256" key="5">
    <source>
        <dbReference type="ARBA" id="ARBA00022679"/>
    </source>
</evidence>
<keyword evidence="6 11" id="KW-0812">Transmembrane</keyword>
<dbReference type="EC" id="2.7.13.3" evidence="3"/>
<reference evidence="13" key="1">
    <citation type="submission" date="2009-10" db="EMBL/GenBank/DDBJ databases">
        <authorList>
            <person name="Weinstock G."/>
            <person name="Sodergren E."/>
            <person name="Clifton S."/>
            <person name="Fulton L."/>
            <person name="Fulton B."/>
            <person name="Courtney L."/>
            <person name="Fronick C."/>
            <person name="Harrison M."/>
            <person name="Strong C."/>
            <person name="Farmer C."/>
            <person name="Delahaunty K."/>
            <person name="Markovic C."/>
            <person name="Hall O."/>
            <person name="Minx P."/>
            <person name="Tomlinson C."/>
            <person name="Mitreva M."/>
            <person name="Nelson J."/>
            <person name="Hou S."/>
            <person name="Wollam A."/>
            <person name="Pepin K.H."/>
            <person name="Johnson M."/>
            <person name="Bhonagiri V."/>
            <person name="Nash W.E."/>
            <person name="Warren W."/>
            <person name="Chinwalla A."/>
            <person name="Mardis E.R."/>
            <person name="Wilson R.K."/>
        </authorList>
    </citation>
    <scope>NUCLEOTIDE SEQUENCE [LARGE SCALE GENOMIC DNA]</scope>
    <source>
        <strain evidence="13">ATCC 700122</strain>
    </source>
</reference>
<dbReference type="InterPro" id="IPR005467">
    <property type="entry name" value="His_kinase_dom"/>
</dbReference>
<dbReference type="Proteomes" id="UP000006001">
    <property type="component" value="Unassembled WGS sequence"/>
</dbReference>
<dbReference type="PROSITE" id="PS50109">
    <property type="entry name" value="HIS_KIN"/>
    <property type="match status" value="1"/>
</dbReference>
<keyword evidence="10 11" id="KW-0472">Membrane</keyword>
<comment type="subcellular location">
    <subcellularLocation>
        <location evidence="2">Cell membrane</location>
    </subcellularLocation>
</comment>
<protein>
    <recommendedName>
        <fullName evidence="3">histidine kinase</fullName>
        <ecNumber evidence="3">2.7.13.3</ecNumber>
    </recommendedName>
</protein>
<evidence type="ECO:0000313" key="13">
    <source>
        <dbReference type="EMBL" id="EEZ61246.1"/>
    </source>
</evidence>
<sequence>MATRAEQRYLNRELVRSTVIFFVVLACLLLVLGFFIYRQVSTNLFQGIDEQLQLAQLSFEKDEPWEGADPAGVASDGASKGNDSFDVGLGGFSGDLFAAMERNVGENPQLIFVIRSLDGSIQSGIALYEVEPDYLDDIPFDKKDLDAPRLRICNGHNLRTVTSAVQNDDGVTVGYVQVIANVDSEMGILDTFTKTMAVGFAIALVLAAAASYLLSRRMIRPIARSWRKQSEFVQNASHELRTPLSVIKTTQELLLEHPNDRIIDHFEGIAATIDESDRLARLAGDLLALTALDAGDAELEKERLSLDELAEAMASTYREYAELKGRKIDVSAESGAVVSGDCAKLRQLLAIVLDNAIKYTEEGDSIKVETALEGHRAHVRVADTGIGVSAEDVERAFDRFYRADKAREAGGGRGLGLAIAKAIVDAHGGTIGMMPNPAGKGTLVEIILPTE</sequence>
<keyword evidence="8 11" id="KW-1133">Transmembrane helix</keyword>
<accession>D0WH59</accession>
<feature type="transmembrane region" description="Helical" evidence="11">
    <location>
        <begin position="196"/>
        <end position="214"/>
    </location>
</feature>
<dbReference type="FunFam" id="3.30.565.10:FF:000006">
    <property type="entry name" value="Sensor histidine kinase WalK"/>
    <property type="match status" value="1"/>
</dbReference>
<dbReference type="PANTHER" id="PTHR45436:SF5">
    <property type="entry name" value="SENSOR HISTIDINE KINASE TRCS"/>
    <property type="match status" value="1"/>
</dbReference>
<dbReference type="PRINTS" id="PR00344">
    <property type="entry name" value="BCTRLSENSOR"/>
</dbReference>
<evidence type="ECO:0000256" key="6">
    <source>
        <dbReference type="ARBA" id="ARBA00022692"/>
    </source>
</evidence>
<dbReference type="GO" id="GO:0000155">
    <property type="term" value="F:phosphorelay sensor kinase activity"/>
    <property type="evidence" value="ECO:0007669"/>
    <property type="project" value="InterPro"/>
</dbReference>